<feature type="domain" description="AAA+ ATPase" evidence="4">
    <location>
        <begin position="66"/>
        <end position="204"/>
    </location>
</feature>
<proteinExistence type="inferred from homology"/>
<gene>
    <name evidence="5" type="ORF">ACFS5P_18050</name>
</gene>
<protein>
    <submittedName>
        <fullName evidence="5">AAA family ATPase</fullName>
    </submittedName>
</protein>
<evidence type="ECO:0000313" key="6">
    <source>
        <dbReference type="Proteomes" id="UP001597561"/>
    </source>
</evidence>
<dbReference type="Gene3D" id="1.10.8.60">
    <property type="match status" value="1"/>
</dbReference>
<dbReference type="InterPro" id="IPR003959">
    <property type="entry name" value="ATPase_AAA_core"/>
</dbReference>
<dbReference type="PANTHER" id="PTHR43392">
    <property type="entry name" value="AAA-TYPE ATPASE FAMILY PROTEIN / ANKYRIN REPEAT FAMILY PROTEIN"/>
    <property type="match status" value="1"/>
</dbReference>
<dbReference type="Pfam" id="PF17866">
    <property type="entry name" value="AAA_lid_6"/>
    <property type="match status" value="1"/>
</dbReference>
<dbReference type="InterPro" id="IPR050773">
    <property type="entry name" value="CbxX/CfxQ_RuBisCO_ESX"/>
</dbReference>
<evidence type="ECO:0000256" key="1">
    <source>
        <dbReference type="ARBA" id="ARBA00010378"/>
    </source>
</evidence>
<evidence type="ECO:0000256" key="2">
    <source>
        <dbReference type="ARBA" id="ARBA00022741"/>
    </source>
</evidence>
<keyword evidence="3" id="KW-0067">ATP-binding</keyword>
<reference evidence="6" key="1">
    <citation type="journal article" date="2019" name="Int. J. Syst. Evol. Microbiol.">
        <title>The Global Catalogue of Microorganisms (GCM) 10K type strain sequencing project: providing services to taxonomists for standard genome sequencing and annotation.</title>
        <authorList>
            <consortium name="The Broad Institute Genomics Platform"/>
            <consortium name="The Broad Institute Genome Sequencing Center for Infectious Disease"/>
            <person name="Wu L."/>
            <person name="Ma J."/>
        </authorList>
    </citation>
    <scope>NUCLEOTIDE SEQUENCE [LARGE SCALE GENOMIC DNA]</scope>
    <source>
        <strain evidence="6">KCTC 13528</strain>
    </source>
</reference>
<evidence type="ECO:0000259" key="4">
    <source>
        <dbReference type="SMART" id="SM00382"/>
    </source>
</evidence>
<dbReference type="PRINTS" id="PR00819">
    <property type="entry name" value="CBXCFQXSUPER"/>
</dbReference>
<dbReference type="Gene3D" id="3.40.50.300">
    <property type="entry name" value="P-loop containing nucleotide triphosphate hydrolases"/>
    <property type="match status" value="1"/>
</dbReference>
<dbReference type="SMART" id="SM00382">
    <property type="entry name" value="AAA"/>
    <property type="match status" value="1"/>
</dbReference>
<dbReference type="SUPFAM" id="SSF52540">
    <property type="entry name" value="P-loop containing nucleoside triphosphate hydrolases"/>
    <property type="match status" value="1"/>
</dbReference>
<organism evidence="5 6">
    <name type="scientific">Jeotgalibacillus terrae</name>
    <dbReference type="NCBI Taxonomy" id="587735"/>
    <lineage>
        <taxon>Bacteria</taxon>
        <taxon>Bacillati</taxon>
        <taxon>Bacillota</taxon>
        <taxon>Bacilli</taxon>
        <taxon>Bacillales</taxon>
        <taxon>Caryophanaceae</taxon>
        <taxon>Jeotgalibacillus</taxon>
    </lineage>
</organism>
<dbReference type="PANTHER" id="PTHR43392:SF2">
    <property type="entry name" value="AAA-TYPE ATPASE FAMILY PROTEIN _ ANKYRIN REPEAT FAMILY PROTEIN"/>
    <property type="match status" value="1"/>
</dbReference>
<dbReference type="InterPro" id="IPR000641">
    <property type="entry name" value="CbxX/CfxQ"/>
</dbReference>
<keyword evidence="2" id="KW-0547">Nucleotide-binding</keyword>
<sequence>MNGQVKFIISQKHSSQQPESQEGALIERAFKSFTGLDQVKDALKSIAAWSVINQKRAEFGLKTNIQTHHMLFYGNPGTGKTTAARVMAKCLKDLKIIEKGHLVEAERADLVGEYIGHTALKTRDLIRKAQGGVLFIDEAYSLSRGGEKDFGREAIDTLVKHMEDQNEQFICVLAGYKKEMTGFLKMNTGLKSRFSHILYFPDYRLNELNRIANSMFSERDYQMSKIANERLVQLIREQDSSDGNARFVRNLTECIIRAQAVRLLKYESLTKKDCMLITEEDVMEGMAEYKKNKQEI</sequence>
<dbReference type="EMBL" id="JBHUPG010000036">
    <property type="protein sequence ID" value="MFD2913796.1"/>
    <property type="molecule type" value="Genomic_DNA"/>
</dbReference>
<comment type="similarity">
    <text evidence="1">Belongs to the CbxX/CfxQ family.</text>
</comment>
<comment type="caution">
    <text evidence="5">The sequence shown here is derived from an EMBL/GenBank/DDBJ whole genome shotgun (WGS) entry which is preliminary data.</text>
</comment>
<evidence type="ECO:0000256" key="3">
    <source>
        <dbReference type="ARBA" id="ARBA00022840"/>
    </source>
</evidence>
<keyword evidence="6" id="KW-1185">Reference proteome</keyword>
<accession>A0ABW5ZMK3</accession>
<dbReference type="InterPro" id="IPR003593">
    <property type="entry name" value="AAA+_ATPase"/>
</dbReference>
<dbReference type="InterPro" id="IPR027417">
    <property type="entry name" value="P-loop_NTPase"/>
</dbReference>
<dbReference type="CDD" id="cd00009">
    <property type="entry name" value="AAA"/>
    <property type="match status" value="1"/>
</dbReference>
<dbReference type="RefSeq" id="WP_204730006.1">
    <property type="nucleotide sequence ID" value="NZ_JAFBDK010000012.1"/>
</dbReference>
<dbReference type="Pfam" id="PF00004">
    <property type="entry name" value="AAA"/>
    <property type="match status" value="1"/>
</dbReference>
<evidence type="ECO:0000313" key="5">
    <source>
        <dbReference type="EMBL" id="MFD2913796.1"/>
    </source>
</evidence>
<dbReference type="Proteomes" id="UP001597561">
    <property type="component" value="Unassembled WGS sequence"/>
</dbReference>
<name>A0ABW5ZMK3_9BACL</name>
<dbReference type="InterPro" id="IPR041627">
    <property type="entry name" value="AAA_lid_6"/>
</dbReference>